<keyword evidence="1" id="KW-0732">Signal</keyword>
<evidence type="ECO:0000313" key="3">
    <source>
        <dbReference type="EMBL" id="OIN60668.1"/>
    </source>
</evidence>
<dbReference type="Pfam" id="PF12867">
    <property type="entry name" value="DinB_2"/>
    <property type="match status" value="1"/>
</dbReference>
<dbReference type="AlphaFoldDB" id="A0A1S2VS02"/>
<name>A0A1S2VS02_9BACT</name>
<proteinExistence type="predicted"/>
<dbReference type="RefSeq" id="WP_071501169.1">
    <property type="nucleotide sequence ID" value="NZ_MORL01000001.1"/>
</dbReference>
<reference evidence="3 4" key="1">
    <citation type="submission" date="2016-10" db="EMBL/GenBank/DDBJ databases">
        <title>Arsenicibacter rosenii gen. nov., sp. nov., an efficient arsenic-methylating bacterium isolated from an arsenic-contaminated paddy soil.</title>
        <authorList>
            <person name="Huang K."/>
        </authorList>
    </citation>
    <scope>NUCLEOTIDE SEQUENCE [LARGE SCALE GENOMIC DNA]</scope>
    <source>
        <strain evidence="3 4">SM-1</strain>
    </source>
</reference>
<feature type="chain" id="PRO_5010208021" description="DinB-like domain-containing protein" evidence="1">
    <location>
        <begin position="19"/>
        <end position="173"/>
    </location>
</feature>
<dbReference type="SUPFAM" id="SSF109854">
    <property type="entry name" value="DinB/YfiT-like putative metalloenzymes"/>
    <property type="match status" value="1"/>
</dbReference>
<keyword evidence="4" id="KW-1185">Reference proteome</keyword>
<dbReference type="EMBL" id="MORL01000001">
    <property type="protein sequence ID" value="OIN60668.1"/>
    <property type="molecule type" value="Genomic_DNA"/>
</dbReference>
<comment type="caution">
    <text evidence="3">The sequence shown here is derived from an EMBL/GenBank/DDBJ whole genome shotgun (WGS) entry which is preliminary data.</text>
</comment>
<accession>A0A1S2VS02</accession>
<protein>
    <recommendedName>
        <fullName evidence="2">DinB-like domain-containing protein</fullName>
    </recommendedName>
</protein>
<dbReference type="OrthoDB" id="954225at2"/>
<organism evidence="3 4">
    <name type="scientific">Arsenicibacter rosenii</name>
    <dbReference type="NCBI Taxonomy" id="1750698"/>
    <lineage>
        <taxon>Bacteria</taxon>
        <taxon>Pseudomonadati</taxon>
        <taxon>Bacteroidota</taxon>
        <taxon>Cytophagia</taxon>
        <taxon>Cytophagales</taxon>
        <taxon>Spirosomataceae</taxon>
        <taxon>Arsenicibacter</taxon>
    </lineage>
</organism>
<dbReference type="InterPro" id="IPR034660">
    <property type="entry name" value="DinB/YfiT-like"/>
</dbReference>
<evidence type="ECO:0000259" key="2">
    <source>
        <dbReference type="Pfam" id="PF12867"/>
    </source>
</evidence>
<gene>
    <name evidence="3" type="ORF">BLX24_00700</name>
</gene>
<evidence type="ECO:0000313" key="4">
    <source>
        <dbReference type="Proteomes" id="UP000181790"/>
    </source>
</evidence>
<dbReference type="InterPro" id="IPR024775">
    <property type="entry name" value="DinB-like"/>
</dbReference>
<dbReference type="Gene3D" id="1.20.120.450">
    <property type="entry name" value="dinb family like domain"/>
    <property type="match status" value="1"/>
</dbReference>
<feature type="signal peptide" evidence="1">
    <location>
        <begin position="1"/>
        <end position="18"/>
    </location>
</feature>
<dbReference type="Proteomes" id="UP000181790">
    <property type="component" value="Unassembled WGS sequence"/>
</dbReference>
<feature type="domain" description="DinB-like" evidence="2">
    <location>
        <begin position="10"/>
        <end position="165"/>
    </location>
</feature>
<sequence length="173" mass="19282">MTVTTVSTALAASLRAMAGFIGTLTDAQLHRSQDGKWTIGQELAHIYLADSSTSRLLSDAGRAMWRPEARESRSFDAIKAGYLEQLARFPGANNPNTNPKPELESLTPAQWLENWQTMSAQLLAHVDAIPETDLDAYTVWKHPLLGPFTVREMIYFTGYHTQHHADIVSRKAM</sequence>
<evidence type="ECO:0000256" key="1">
    <source>
        <dbReference type="SAM" id="SignalP"/>
    </source>
</evidence>